<protein>
    <submittedName>
        <fullName evidence="1">Spore coat protein YutH</fullName>
    </submittedName>
</protein>
<organism evidence="1 2">
    <name type="scientific">Texcoconibacillus texcoconensis</name>
    <dbReference type="NCBI Taxonomy" id="1095777"/>
    <lineage>
        <taxon>Bacteria</taxon>
        <taxon>Bacillati</taxon>
        <taxon>Bacillota</taxon>
        <taxon>Bacilli</taxon>
        <taxon>Bacillales</taxon>
        <taxon>Bacillaceae</taxon>
        <taxon>Texcoconibacillus</taxon>
    </lineage>
</organism>
<dbReference type="InterPro" id="IPR014254">
    <property type="entry name" value="Spore_coat_YutH"/>
</dbReference>
<dbReference type="NCBIfam" id="TIGR02905">
    <property type="entry name" value="spore_yutH"/>
    <property type="match status" value="1"/>
</dbReference>
<dbReference type="InterPro" id="IPR011009">
    <property type="entry name" value="Kinase-like_dom_sf"/>
</dbReference>
<dbReference type="SUPFAM" id="SSF56112">
    <property type="entry name" value="Protein kinase-like (PK-like)"/>
    <property type="match status" value="1"/>
</dbReference>
<proteinExistence type="predicted"/>
<dbReference type="GO" id="GO:0042601">
    <property type="term" value="C:endospore-forming forespore"/>
    <property type="evidence" value="ECO:0007669"/>
    <property type="project" value="TreeGrafter"/>
</dbReference>
<dbReference type="PANTHER" id="PTHR39179">
    <property type="entry name" value="SPORE COAT PROTEIN I"/>
    <property type="match status" value="1"/>
</dbReference>
<accession>A0A840QQ50</accession>
<dbReference type="EMBL" id="JACHHB010000006">
    <property type="protein sequence ID" value="MBB5173546.1"/>
    <property type="molecule type" value="Genomic_DNA"/>
</dbReference>
<keyword evidence="1" id="KW-0946">Virion</keyword>
<dbReference type="Gene3D" id="3.90.1200.10">
    <property type="match status" value="1"/>
</dbReference>
<evidence type="ECO:0000313" key="1">
    <source>
        <dbReference type="EMBL" id="MBB5173546.1"/>
    </source>
</evidence>
<keyword evidence="1" id="KW-0167">Capsid protein</keyword>
<dbReference type="PANTHER" id="PTHR39179:SF2">
    <property type="entry name" value="ENDOSPORE COAT-ASSOCIATED PROTEIN YUTH"/>
    <property type="match status" value="1"/>
</dbReference>
<reference evidence="1 2" key="1">
    <citation type="submission" date="2020-08" db="EMBL/GenBank/DDBJ databases">
        <title>Genomic Encyclopedia of Type Strains, Phase IV (KMG-IV): sequencing the most valuable type-strain genomes for metagenomic binning, comparative biology and taxonomic classification.</title>
        <authorList>
            <person name="Goeker M."/>
        </authorList>
    </citation>
    <scope>NUCLEOTIDE SEQUENCE [LARGE SCALE GENOMIC DNA]</scope>
    <source>
        <strain evidence="1 2">DSM 24696</strain>
    </source>
</reference>
<dbReference type="InterPro" id="IPR047175">
    <property type="entry name" value="CotS-like"/>
</dbReference>
<name>A0A840QQ50_9BACI</name>
<gene>
    <name evidence="1" type="ORF">HNQ41_001733</name>
</gene>
<dbReference type="AlphaFoldDB" id="A0A840QQ50"/>
<keyword evidence="2" id="KW-1185">Reference proteome</keyword>
<dbReference type="Proteomes" id="UP000551878">
    <property type="component" value="Unassembled WGS sequence"/>
</dbReference>
<sequence length="358" mass="42706">MMAERLLMDRYHLYPEVWFHLGGYRAFQFQGRIYILIPMKDVHGNGLPKKQEIATFLTAQGVNGIAHVQPTNDGDLTVRSEEEEFCLLVMPSLKGNGETKGAQLPNLKVANELAFFHQGGKLYVQNHEQPFDLPWKSYWIRRLEQMENWYLHLREQSNPSEMDQLVLLTYPYVMGVSENAIQCIQDCLLDHGKESINQGMTTTHWRFHEQTWFIVQQHWMFYKLTTDFSVDHFTRDLSEWIRDHWEKNAWEKDKWNVVQSFLSDYQQIQPLAMLDWKLLLARLMFPVSFFQCVETYYESKDEGKRELMKKRLLHWITTSKERENRIGELLQMGEQFVNFPLSFPYWVKTSLNQTSLFR</sequence>
<evidence type="ECO:0000313" key="2">
    <source>
        <dbReference type="Proteomes" id="UP000551878"/>
    </source>
</evidence>
<comment type="caution">
    <text evidence="1">The sequence shown here is derived from an EMBL/GenBank/DDBJ whole genome shotgun (WGS) entry which is preliminary data.</text>
</comment>